<dbReference type="InterPro" id="IPR058548">
    <property type="entry name" value="MlaB-like_STAS"/>
</dbReference>
<dbReference type="PANTHER" id="PTHR33495:SF2">
    <property type="entry name" value="ANTI-SIGMA FACTOR ANTAGONIST TM_1081-RELATED"/>
    <property type="match status" value="1"/>
</dbReference>
<dbReference type="PROSITE" id="PS50801">
    <property type="entry name" value="STAS"/>
    <property type="match status" value="1"/>
</dbReference>
<keyword evidence="3" id="KW-1185">Reference proteome</keyword>
<evidence type="ECO:0000313" key="3">
    <source>
        <dbReference type="Proteomes" id="UP000194266"/>
    </source>
</evidence>
<dbReference type="Pfam" id="PF13466">
    <property type="entry name" value="STAS_2"/>
    <property type="match status" value="1"/>
</dbReference>
<dbReference type="RefSeq" id="WP_404817345.1">
    <property type="nucleotide sequence ID" value="NZ_MRYD01000020.1"/>
</dbReference>
<organism evidence="2 3">
    <name type="scientific">Streptomyces pharetrae CZA14</name>
    <dbReference type="NCBI Taxonomy" id="1144883"/>
    <lineage>
        <taxon>Bacteria</taxon>
        <taxon>Bacillati</taxon>
        <taxon>Actinomycetota</taxon>
        <taxon>Actinomycetes</taxon>
        <taxon>Kitasatosporales</taxon>
        <taxon>Streptomycetaceae</taxon>
        <taxon>Streptomyces</taxon>
    </lineage>
</organism>
<dbReference type="PANTHER" id="PTHR33495">
    <property type="entry name" value="ANTI-SIGMA FACTOR ANTAGONIST TM_1081-RELATED-RELATED"/>
    <property type="match status" value="1"/>
</dbReference>
<dbReference type="Gene3D" id="3.30.750.24">
    <property type="entry name" value="STAS domain"/>
    <property type="match status" value="1"/>
</dbReference>
<sequence length="117" mass="12509">MPVPVQATALSPEGAAVTQYEWRGAWVVAAYGSYDIHSITPLADALKTAVREHPKVVLDASGITFADSALLNLLILTHRSGALRVAAPSRQLRRLCDITGVDTVLVMRETVDEAAIS</sequence>
<dbReference type="CDD" id="cd07043">
    <property type="entry name" value="STAS_anti-anti-sigma_factors"/>
    <property type="match status" value="1"/>
</dbReference>
<reference evidence="2 3" key="1">
    <citation type="submission" date="2016-12" db="EMBL/GenBank/DDBJ databases">
        <title>Genome Mining:The Detection of Biosynthetic Gene Clusters to Aid in the Expression of Curamycin A produced by Streptomyces sp. strain CZA14.</title>
        <authorList>
            <person name="Durrell K.A."/>
            <person name="Kirby B.M."/>
            <person name="Khan W."/>
            <person name="Mthethwa T."/>
            <person name="Le Roes-Hill M."/>
        </authorList>
    </citation>
    <scope>NUCLEOTIDE SEQUENCE [LARGE SCALE GENOMIC DNA]</scope>
    <source>
        <strain evidence="2 3">CZA14</strain>
    </source>
</reference>
<feature type="domain" description="STAS" evidence="1">
    <location>
        <begin position="15"/>
        <end position="117"/>
    </location>
</feature>
<accession>A0ABX3YN94</accession>
<evidence type="ECO:0000259" key="1">
    <source>
        <dbReference type="PROSITE" id="PS50801"/>
    </source>
</evidence>
<dbReference type="SUPFAM" id="SSF52091">
    <property type="entry name" value="SpoIIaa-like"/>
    <property type="match status" value="1"/>
</dbReference>
<name>A0ABX3YN94_9ACTN</name>
<comment type="caution">
    <text evidence="2">The sequence shown here is derived from an EMBL/GenBank/DDBJ whole genome shotgun (WGS) entry which is preliminary data.</text>
</comment>
<dbReference type="InterPro" id="IPR002645">
    <property type="entry name" value="STAS_dom"/>
</dbReference>
<proteinExistence type="predicted"/>
<dbReference type="Proteomes" id="UP000194266">
    <property type="component" value="Unassembled WGS sequence"/>
</dbReference>
<dbReference type="EMBL" id="MRYD01000020">
    <property type="protein sequence ID" value="OSZ61238.1"/>
    <property type="molecule type" value="Genomic_DNA"/>
</dbReference>
<protein>
    <submittedName>
        <fullName evidence="2">Anti-anti-sigma factor</fullName>
    </submittedName>
</protein>
<gene>
    <name evidence="2" type="ORF">OQI_06405</name>
</gene>
<dbReference type="InterPro" id="IPR036513">
    <property type="entry name" value="STAS_dom_sf"/>
</dbReference>
<evidence type="ECO:0000313" key="2">
    <source>
        <dbReference type="EMBL" id="OSZ61238.1"/>
    </source>
</evidence>